<feature type="region of interest" description="Disordered" evidence="1">
    <location>
        <begin position="137"/>
        <end position="211"/>
    </location>
</feature>
<proteinExistence type="predicted"/>
<reference evidence="2" key="2">
    <citation type="submission" date="2023-04" db="EMBL/GenBank/DDBJ databases">
        <authorList>
            <person name="Bu L."/>
            <person name="Lu L."/>
            <person name="Laidemitt M.R."/>
            <person name="Zhang S.M."/>
            <person name="Mutuku M."/>
            <person name="Mkoji G."/>
            <person name="Steinauer M."/>
            <person name="Loker E.S."/>
        </authorList>
    </citation>
    <scope>NUCLEOTIDE SEQUENCE</scope>
    <source>
        <strain evidence="2">KasaAsao</strain>
        <tissue evidence="2">Whole Snail</tissue>
    </source>
</reference>
<organism evidence="2 3">
    <name type="scientific">Biomphalaria pfeifferi</name>
    <name type="common">Bloodfluke planorb</name>
    <name type="synonym">Freshwater snail</name>
    <dbReference type="NCBI Taxonomy" id="112525"/>
    <lineage>
        <taxon>Eukaryota</taxon>
        <taxon>Metazoa</taxon>
        <taxon>Spiralia</taxon>
        <taxon>Lophotrochozoa</taxon>
        <taxon>Mollusca</taxon>
        <taxon>Gastropoda</taxon>
        <taxon>Heterobranchia</taxon>
        <taxon>Euthyneura</taxon>
        <taxon>Panpulmonata</taxon>
        <taxon>Hygrophila</taxon>
        <taxon>Lymnaeoidea</taxon>
        <taxon>Planorbidae</taxon>
        <taxon>Biomphalaria</taxon>
    </lineage>
</organism>
<gene>
    <name evidence="2" type="ORF">Bpfe_010477</name>
</gene>
<keyword evidence="3" id="KW-1185">Reference proteome</keyword>
<name>A0AAD8BUB9_BIOPF</name>
<dbReference type="EMBL" id="JASAOG010000038">
    <property type="protein sequence ID" value="KAK0059949.1"/>
    <property type="molecule type" value="Genomic_DNA"/>
</dbReference>
<protein>
    <submittedName>
        <fullName evidence="2">Uncharacterized protein</fullName>
    </submittedName>
</protein>
<comment type="caution">
    <text evidence="2">The sequence shown here is derived from an EMBL/GenBank/DDBJ whole genome shotgun (WGS) entry which is preliminary data.</text>
</comment>
<feature type="region of interest" description="Disordered" evidence="1">
    <location>
        <begin position="1"/>
        <end position="23"/>
    </location>
</feature>
<dbReference type="AlphaFoldDB" id="A0AAD8BUB9"/>
<evidence type="ECO:0000256" key="1">
    <source>
        <dbReference type="SAM" id="MobiDB-lite"/>
    </source>
</evidence>
<evidence type="ECO:0000313" key="3">
    <source>
        <dbReference type="Proteomes" id="UP001233172"/>
    </source>
</evidence>
<dbReference type="Proteomes" id="UP001233172">
    <property type="component" value="Unassembled WGS sequence"/>
</dbReference>
<sequence>MAVAPQPTATDLSESELPPVLPHPISSPPGVENILVNGVEVLGLYDSGCSFGAVINKTLIDPSDLTGSTVTIKSIDRGTPPQVLPVARVYIECRYVHGTTDATVMDTPLYDFILGSKYVPLGVVNKPYFSLPVVRTTEQKSGRNQQVGSPGRHANTPSPDSSAKLKPLHHGIDTARKSRVKSFTRAREGPLNPGYSAKIMHPSPDIDSVRMPRSKINPCFRGLTPLHGSSATI</sequence>
<accession>A0AAD8BUB9</accession>
<reference evidence="2" key="1">
    <citation type="journal article" date="2023" name="PLoS Negl. Trop. Dis.">
        <title>A genome sequence for Biomphalaria pfeifferi, the major vector snail for the human-infecting parasite Schistosoma mansoni.</title>
        <authorList>
            <person name="Bu L."/>
            <person name="Lu L."/>
            <person name="Laidemitt M.R."/>
            <person name="Zhang S.M."/>
            <person name="Mutuku M."/>
            <person name="Mkoji G."/>
            <person name="Steinauer M."/>
            <person name="Loker E.S."/>
        </authorList>
    </citation>
    <scope>NUCLEOTIDE SEQUENCE</scope>
    <source>
        <strain evidence="2">KasaAsao</strain>
    </source>
</reference>
<evidence type="ECO:0000313" key="2">
    <source>
        <dbReference type="EMBL" id="KAK0059949.1"/>
    </source>
</evidence>